<evidence type="ECO:0000313" key="2">
    <source>
        <dbReference type="EMBL" id="CAK0853648.1"/>
    </source>
</evidence>
<proteinExistence type="predicted"/>
<reference evidence="2" key="1">
    <citation type="submission" date="2023-10" db="EMBL/GenBank/DDBJ databases">
        <authorList>
            <person name="Chen Y."/>
            <person name="Shah S."/>
            <person name="Dougan E. K."/>
            <person name="Thang M."/>
            <person name="Chan C."/>
        </authorList>
    </citation>
    <scope>NUCLEOTIDE SEQUENCE [LARGE SCALE GENOMIC DNA]</scope>
</reference>
<organism evidence="2 3">
    <name type="scientific">Prorocentrum cordatum</name>
    <dbReference type="NCBI Taxonomy" id="2364126"/>
    <lineage>
        <taxon>Eukaryota</taxon>
        <taxon>Sar</taxon>
        <taxon>Alveolata</taxon>
        <taxon>Dinophyceae</taxon>
        <taxon>Prorocentrales</taxon>
        <taxon>Prorocentraceae</taxon>
        <taxon>Prorocentrum</taxon>
    </lineage>
</organism>
<evidence type="ECO:0000256" key="1">
    <source>
        <dbReference type="SAM" id="MobiDB-lite"/>
    </source>
</evidence>
<keyword evidence="3" id="KW-1185">Reference proteome</keyword>
<feature type="compositionally biased region" description="Basic residues" evidence="1">
    <location>
        <begin position="15"/>
        <end position="32"/>
    </location>
</feature>
<comment type="caution">
    <text evidence="2">The sequence shown here is derived from an EMBL/GenBank/DDBJ whole genome shotgun (WGS) entry which is preliminary data.</text>
</comment>
<gene>
    <name evidence="2" type="ORF">PCOR1329_LOCUS45041</name>
</gene>
<accession>A0ABN9U463</accession>
<dbReference type="EMBL" id="CAUYUJ010015413">
    <property type="protein sequence ID" value="CAK0853648.1"/>
    <property type="molecule type" value="Genomic_DNA"/>
</dbReference>
<evidence type="ECO:0000313" key="3">
    <source>
        <dbReference type="Proteomes" id="UP001189429"/>
    </source>
</evidence>
<dbReference type="Proteomes" id="UP001189429">
    <property type="component" value="Unassembled WGS sequence"/>
</dbReference>
<feature type="non-terminal residue" evidence="2">
    <location>
        <position position="1"/>
    </location>
</feature>
<feature type="compositionally biased region" description="Basic and acidic residues" evidence="1">
    <location>
        <begin position="33"/>
        <end position="43"/>
    </location>
</feature>
<protein>
    <submittedName>
        <fullName evidence="2">Uncharacterized protein</fullName>
    </submittedName>
</protein>
<feature type="compositionally biased region" description="Gly residues" evidence="1">
    <location>
        <begin position="64"/>
        <end position="77"/>
    </location>
</feature>
<feature type="region of interest" description="Disordered" evidence="1">
    <location>
        <begin position="1"/>
        <end position="77"/>
    </location>
</feature>
<sequence>LHRLWRRLPVPDGGRRRRLGQVPAHRRGRRRGRDAGPRRRQDHPAAPCQQGHRGGPRRLPQGGAAAGDAGGGPAQRR</sequence>
<feature type="non-terminal residue" evidence="2">
    <location>
        <position position="77"/>
    </location>
</feature>
<name>A0ABN9U463_9DINO</name>